<comment type="similarity">
    <text evidence="3 11">Belongs to the protoporphyrinogen/coproporphyrinogen oxidase family. Protoporphyrinogen oxidase subfamily.</text>
</comment>
<keyword evidence="5 11" id="KW-0285">Flavoprotein</keyword>
<dbReference type="InterPro" id="IPR036188">
    <property type="entry name" value="FAD/NAD-bd_sf"/>
</dbReference>
<dbReference type="GO" id="GO:0004729">
    <property type="term" value="F:oxygen-dependent protoporphyrinogen oxidase activity"/>
    <property type="evidence" value="ECO:0007669"/>
    <property type="project" value="UniProtKB-UniRule"/>
</dbReference>
<evidence type="ECO:0000256" key="6">
    <source>
        <dbReference type="ARBA" id="ARBA00022827"/>
    </source>
</evidence>
<dbReference type="SUPFAM" id="SSF54373">
    <property type="entry name" value="FAD-linked reductases, C-terminal domain"/>
    <property type="match status" value="1"/>
</dbReference>
<proteinExistence type="inferred from homology"/>
<comment type="cofactor">
    <cofactor evidence="11">
        <name>FAD</name>
        <dbReference type="ChEBI" id="CHEBI:57692"/>
    </cofactor>
    <text evidence="11">Binds 1 FAD per subunit.</text>
</comment>
<evidence type="ECO:0000256" key="3">
    <source>
        <dbReference type="ARBA" id="ARBA00010551"/>
    </source>
</evidence>
<evidence type="ECO:0000256" key="5">
    <source>
        <dbReference type="ARBA" id="ARBA00022630"/>
    </source>
</evidence>
<evidence type="ECO:0000256" key="2">
    <source>
        <dbReference type="ARBA" id="ARBA00005073"/>
    </source>
</evidence>
<organism evidence="13 14">
    <name type="scientific">Filobasidium floriforme</name>
    <dbReference type="NCBI Taxonomy" id="5210"/>
    <lineage>
        <taxon>Eukaryota</taxon>
        <taxon>Fungi</taxon>
        <taxon>Dikarya</taxon>
        <taxon>Basidiomycota</taxon>
        <taxon>Agaricomycotina</taxon>
        <taxon>Tremellomycetes</taxon>
        <taxon>Filobasidiales</taxon>
        <taxon>Filobasidiaceae</taxon>
        <taxon>Filobasidium</taxon>
    </lineage>
</organism>
<dbReference type="PANTHER" id="PTHR42923">
    <property type="entry name" value="PROTOPORPHYRINOGEN OXIDASE"/>
    <property type="match status" value="1"/>
</dbReference>
<dbReference type="Pfam" id="PF01593">
    <property type="entry name" value="Amino_oxidase"/>
    <property type="match status" value="1"/>
</dbReference>
<dbReference type="Proteomes" id="UP000812966">
    <property type="component" value="Unassembled WGS sequence"/>
</dbReference>
<comment type="pathway">
    <text evidence="2 11">Porphyrin-containing compound metabolism; protoporphyrin-IX biosynthesis; protoporphyrin-IX from protoporphyrinogen-IX: step 1/1.</text>
</comment>
<dbReference type="InterPro" id="IPR050464">
    <property type="entry name" value="Zeta_carotene_desat/Oxidored"/>
</dbReference>
<keyword evidence="7 11" id="KW-0560">Oxidoreductase</keyword>
<evidence type="ECO:0000313" key="13">
    <source>
        <dbReference type="EMBL" id="KAG7553624.1"/>
    </source>
</evidence>
<dbReference type="SUPFAM" id="SSF51905">
    <property type="entry name" value="FAD/NAD(P)-binding domain"/>
    <property type="match status" value="1"/>
</dbReference>
<dbReference type="UniPathway" id="UPA00251">
    <property type="reaction ID" value="UER00324"/>
</dbReference>
<dbReference type="AlphaFoldDB" id="A0A8K0JMC2"/>
<comment type="caution">
    <text evidence="13">The sequence shown here is derived from an EMBL/GenBank/DDBJ whole genome shotgun (WGS) entry which is preliminary data.</text>
</comment>
<keyword evidence="9 11" id="KW-0627">Porphyrin biosynthesis</keyword>
<evidence type="ECO:0000313" key="14">
    <source>
        <dbReference type="Proteomes" id="UP000812966"/>
    </source>
</evidence>
<dbReference type="InterPro" id="IPR004572">
    <property type="entry name" value="Protoporphyrinogen_oxidase"/>
</dbReference>
<protein>
    <recommendedName>
        <fullName evidence="4 11">Protoporphyrinogen oxidase</fullName>
        <ecNumber evidence="4 11">1.3.3.4</ecNumber>
    </recommendedName>
</protein>
<comment type="subcellular location">
    <subcellularLocation>
        <location evidence="11">Mitochondrion inner membrane</location>
    </subcellularLocation>
</comment>
<evidence type="ECO:0000256" key="9">
    <source>
        <dbReference type="ARBA" id="ARBA00023244"/>
    </source>
</evidence>
<sequence length="599" mass="64807">MASGTKQIKHITVLGGGLTGLTSAYRLAQLVKSSRQSGNPSSALHPEASITLLERSARVGGWVHSRRRWMELPEGIKDDLGVHGKVDVVLESGPRSIRPRGSKGAAQMLKLLQDLDLTKAILPVPLDHPSAKNRFILDLRNHKLVKLPSSVIDALTLWLRRDGRGSGILKGFLRSILLEPFRSKKRLDAKVPSTSKLAVLETQINDTSVDNLVRRTLGPRIADSLISSMVHGIYAADSRVLSVRSTFPVLWDALQARGSLVLGLLRPARSVRREDAARAEKEAWESLGGDMNAQRKTWSIYGIRGGVETLTKKLEEEIHKLGVDVRVGQTIGKLEPTDDGCRVSLSSGATLDTTMVVSTLSPAVLADLLPSQHSLPNLSYNPATSVGVVNLVFPIPPERIHPPGFGYLVPRTADSSIFAQSEALQMNPNPDGIIGVIFDSTSMTGVEDSPLIASHFTKLTVMMGGPHWSTYPSDPFSSASPAIPIPQSSELAAKAMAHLRKVFPSVPEPVLTESHISKNCIPTYLVGHGQRLHQLHKHLGSSAWRSKLVLVGSGYGGVGVNDCVGMAEQAVENLNIAWSEAPSSTSSCITGLERWKEWD</sequence>
<name>A0A8K0JMC2_9TREE</name>
<comment type="function">
    <text evidence="1 11">Catalyzes the 6-electron oxidation of protoporphyrinogen-IX to form protoporphyrin-IX.</text>
</comment>
<evidence type="ECO:0000256" key="10">
    <source>
        <dbReference type="ARBA" id="ARBA00047554"/>
    </source>
</evidence>
<keyword evidence="8 11" id="KW-0350">Heme biosynthesis</keyword>
<evidence type="ECO:0000259" key="12">
    <source>
        <dbReference type="Pfam" id="PF01593"/>
    </source>
</evidence>
<evidence type="ECO:0000256" key="7">
    <source>
        <dbReference type="ARBA" id="ARBA00023002"/>
    </source>
</evidence>
<feature type="domain" description="Amine oxidase" evidence="12">
    <location>
        <begin position="18"/>
        <end position="573"/>
    </location>
</feature>
<dbReference type="GO" id="GO:0006782">
    <property type="term" value="P:protoporphyrinogen IX biosynthetic process"/>
    <property type="evidence" value="ECO:0007669"/>
    <property type="project" value="UniProtKB-UniRule"/>
</dbReference>
<dbReference type="EC" id="1.3.3.4" evidence="4 11"/>
<gene>
    <name evidence="13" type="ORF">FFLO_02979</name>
</gene>
<dbReference type="PANTHER" id="PTHR42923:SF3">
    <property type="entry name" value="PROTOPORPHYRINOGEN OXIDASE"/>
    <property type="match status" value="1"/>
</dbReference>
<keyword evidence="6 11" id="KW-0274">FAD</keyword>
<dbReference type="GO" id="GO:0005743">
    <property type="term" value="C:mitochondrial inner membrane"/>
    <property type="evidence" value="ECO:0007669"/>
    <property type="project" value="UniProtKB-SubCell"/>
</dbReference>
<comment type="catalytic activity">
    <reaction evidence="10 11">
        <text>protoporphyrinogen IX + 3 O2 = protoporphyrin IX + 3 H2O2</text>
        <dbReference type="Rhea" id="RHEA:25576"/>
        <dbReference type="ChEBI" id="CHEBI:15379"/>
        <dbReference type="ChEBI" id="CHEBI:16240"/>
        <dbReference type="ChEBI" id="CHEBI:57306"/>
        <dbReference type="ChEBI" id="CHEBI:57307"/>
        <dbReference type="EC" id="1.3.3.4"/>
    </reaction>
</comment>
<evidence type="ECO:0000256" key="4">
    <source>
        <dbReference type="ARBA" id="ARBA00012867"/>
    </source>
</evidence>
<dbReference type="NCBIfam" id="TIGR00562">
    <property type="entry name" value="proto_IX_ox"/>
    <property type="match status" value="1"/>
</dbReference>
<evidence type="ECO:0000256" key="11">
    <source>
        <dbReference type="RuleBase" id="RU367069"/>
    </source>
</evidence>
<evidence type="ECO:0000256" key="8">
    <source>
        <dbReference type="ARBA" id="ARBA00023133"/>
    </source>
</evidence>
<reference evidence="13" key="1">
    <citation type="submission" date="2020-04" db="EMBL/GenBank/DDBJ databases">
        <title>Analysis of mating type loci in Filobasidium floriforme.</title>
        <authorList>
            <person name="Nowrousian M."/>
        </authorList>
    </citation>
    <scope>NUCLEOTIDE SEQUENCE</scope>
    <source>
        <strain evidence="13">CBS 6242</strain>
    </source>
</reference>
<keyword evidence="14" id="KW-1185">Reference proteome</keyword>
<dbReference type="Gene3D" id="3.50.50.60">
    <property type="entry name" value="FAD/NAD(P)-binding domain"/>
    <property type="match status" value="1"/>
</dbReference>
<accession>A0A8K0JMC2</accession>
<dbReference type="EMBL" id="JABELV010000051">
    <property type="protein sequence ID" value="KAG7553624.1"/>
    <property type="molecule type" value="Genomic_DNA"/>
</dbReference>
<evidence type="ECO:0000256" key="1">
    <source>
        <dbReference type="ARBA" id="ARBA00002600"/>
    </source>
</evidence>
<dbReference type="InterPro" id="IPR002937">
    <property type="entry name" value="Amino_oxidase"/>
</dbReference>